<keyword evidence="1" id="KW-1133">Transmembrane helix</keyword>
<keyword evidence="1" id="KW-0812">Transmembrane</keyword>
<comment type="caution">
    <text evidence="2">The sequence shown here is derived from an EMBL/GenBank/DDBJ whole genome shotgun (WGS) entry which is preliminary data.</text>
</comment>
<dbReference type="EMBL" id="BIFT01000002">
    <property type="protein sequence ID" value="GCE31539.1"/>
    <property type="molecule type" value="Genomic_DNA"/>
</dbReference>
<proteinExistence type="predicted"/>
<name>A0A402BJL5_9CHLR</name>
<protein>
    <submittedName>
        <fullName evidence="2">Uncharacterized protein</fullName>
    </submittedName>
</protein>
<reference evidence="3" key="1">
    <citation type="submission" date="2018-12" db="EMBL/GenBank/DDBJ databases">
        <title>Tengunoibacter tsumagoiensis gen. nov., sp. nov., Dictyobacter kobayashii sp. nov., D. alpinus sp. nov., and D. joshuensis sp. nov. and description of Dictyobacteraceae fam. nov. within the order Ktedonobacterales isolated from Tengu-no-mugimeshi.</title>
        <authorList>
            <person name="Wang C.M."/>
            <person name="Zheng Y."/>
            <person name="Sakai Y."/>
            <person name="Toyoda A."/>
            <person name="Minakuchi Y."/>
            <person name="Abe K."/>
            <person name="Yokota A."/>
            <person name="Yabe S."/>
        </authorList>
    </citation>
    <scope>NUCLEOTIDE SEQUENCE [LARGE SCALE GENOMIC DNA]</scope>
    <source>
        <strain evidence="3">Uno16</strain>
    </source>
</reference>
<feature type="transmembrane region" description="Helical" evidence="1">
    <location>
        <begin position="70"/>
        <end position="90"/>
    </location>
</feature>
<organism evidence="2 3">
    <name type="scientific">Dictyobacter alpinus</name>
    <dbReference type="NCBI Taxonomy" id="2014873"/>
    <lineage>
        <taxon>Bacteria</taxon>
        <taxon>Bacillati</taxon>
        <taxon>Chloroflexota</taxon>
        <taxon>Ktedonobacteria</taxon>
        <taxon>Ktedonobacterales</taxon>
        <taxon>Dictyobacteraceae</taxon>
        <taxon>Dictyobacter</taxon>
    </lineage>
</organism>
<evidence type="ECO:0000256" key="1">
    <source>
        <dbReference type="SAM" id="Phobius"/>
    </source>
</evidence>
<evidence type="ECO:0000313" key="2">
    <source>
        <dbReference type="EMBL" id="GCE31539.1"/>
    </source>
</evidence>
<dbReference type="RefSeq" id="WP_126631496.1">
    <property type="nucleotide sequence ID" value="NZ_BIFT01000002.1"/>
</dbReference>
<keyword evidence="1" id="KW-0472">Membrane</keyword>
<accession>A0A402BJL5</accession>
<dbReference type="AlphaFoldDB" id="A0A402BJL5"/>
<keyword evidence="3" id="KW-1185">Reference proteome</keyword>
<evidence type="ECO:0000313" key="3">
    <source>
        <dbReference type="Proteomes" id="UP000287171"/>
    </source>
</evidence>
<dbReference type="OrthoDB" id="152579at2"/>
<sequence length="208" mass="23288">MPAPVVTSEITRPSALRHRPIGAETEEVRFVTPRASRTLPRQEVHTTGSHAPAKKLTKHREQPYAQRHNFHWSLIAGLTMLGMLLVFWLAQQAIGWGMTTYDDMRYGRPRTVQTDAFVGHESGTTPSHFIALNDHGRVEIIEMPGGDPAHARIFLGPQIWGAQADLVPVNINFIPGSAGSKQMDMDVSFQNNHVRFHNEKGTFVLQTH</sequence>
<gene>
    <name evidence="2" type="ORF">KDA_70230</name>
</gene>
<dbReference type="Proteomes" id="UP000287171">
    <property type="component" value="Unassembled WGS sequence"/>
</dbReference>